<keyword evidence="1" id="KW-0347">Helicase</keyword>
<dbReference type="InterPro" id="IPR041679">
    <property type="entry name" value="DNA2/NAM7-like_C"/>
</dbReference>
<dbReference type="InterPro" id="IPR027417">
    <property type="entry name" value="P-loop_NTPase"/>
</dbReference>
<dbReference type="InterPro" id="IPR045055">
    <property type="entry name" value="DNA2/NAM7-like"/>
</dbReference>
<dbReference type="EMBL" id="JAULSU010000001">
    <property type="protein sequence ID" value="KAK0632933.1"/>
    <property type="molecule type" value="Genomic_DNA"/>
</dbReference>
<dbReference type="PANTHER" id="PTHR10887">
    <property type="entry name" value="DNA2/NAM7 HELICASE FAMILY"/>
    <property type="match status" value="1"/>
</dbReference>
<keyword evidence="5" id="KW-0378">Hydrolase</keyword>
<keyword evidence="1" id="KW-0547">Nucleotide-binding</keyword>
<gene>
    <name evidence="5" type="ORF">B0T14DRAFT_420453</name>
</gene>
<dbReference type="AlphaFoldDB" id="A0AA40CD13"/>
<proteinExistence type="predicted"/>
<protein>
    <submittedName>
        <fullName evidence="5">P-loop containing nucleoside triphosphate hydrolase protein</fullName>
    </submittedName>
</protein>
<comment type="caution">
    <text evidence="5">The sequence shown here is derived from an EMBL/GenBank/DDBJ whole genome shotgun (WGS) entry which is preliminary data.</text>
</comment>
<evidence type="ECO:0000313" key="6">
    <source>
        <dbReference type="Proteomes" id="UP001175000"/>
    </source>
</evidence>
<evidence type="ECO:0000313" key="5">
    <source>
        <dbReference type="EMBL" id="KAK0632933.1"/>
    </source>
</evidence>
<dbReference type="GO" id="GO:0031380">
    <property type="term" value="C:nuclear RNA-directed RNA polymerase complex"/>
    <property type="evidence" value="ECO:0007669"/>
    <property type="project" value="TreeGrafter"/>
</dbReference>
<dbReference type="SUPFAM" id="SSF52540">
    <property type="entry name" value="P-loop containing nucleoside triphosphate hydrolases"/>
    <property type="match status" value="1"/>
</dbReference>
<evidence type="ECO:0000259" key="4">
    <source>
        <dbReference type="Pfam" id="PF25396"/>
    </source>
</evidence>
<feature type="domain" description="ZNFX1" evidence="4">
    <location>
        <begin position="71"/>
        <end position="179"/>
    </location>
</feature>
<feature type="non-terminal residue" evidence="5">
    <location>
        <position position="1"/>
    </location>
</feature>
<evidence type="ECO:0000256" key="1">
    <source>
        <dbReference type="ARBA" id="ARBA00022806"/>
    </source>
</evidence>
<dbReference type="InterPro" id="IPR047187">
    <property type="entry name" value="SF1_C_Upf1"/>
</dbReference>
<sequence>WRLRPECPEPNEIVAEQTEHSRLPHNPVDRPWASEDDYFATQYQILRCEATEGLRYSVGSYQRLMGRPYDDDHTWIYPEVRVKAYLLSKLGPIVRIEFSTQRSRFKINWSQSRRLTPGKLVALTTKEDGFRKVCKMATIAQRPLRDELDQDPPEVDLMWANMDDAVLDPAMELVMVESTHGYFEAARHALAGLQEVSSAGSPLVKYLTGAHTIGKFPPFLVKNPSVDLRSLVHIQSAIPTREALQTHDIVKGGMPNIDSVTTLDDSQLEGLHRILTQELAIVQGPPGTGKTFTGVEAIKAMVATQRKQNGPPIIIASQTNHALDHILLQCLNAGIKLVRVGGRTSEAVVRDHTLYETQQRCGLAPGDNFRAIDAARRENMDAIENLVKTIFGDRLLDPQDLRDLGIITQDQYKSLEDDDFETTTGMQNLGPFSLWLGDGRVPAEILRTQHKAPSERYEALPEDVFEAESDLQNIADDEDDQDRIKGRVVLLEHIWTGKEPSRKIPATKSWDEVARQELSSASDLWSIRRELRGIVYRYLQARYLSKVQPLFVKLLKANRQCCRDARAVKDQQNARMVLSERVDVVGCTTTGLTKYRHLLSGLKPRSLLIEEAAQTREANIVSALYPSIQQLILVGDHQQLAPHCDIHWLGAPPYNLDVSLFQRMVNLHMPFTMLKHQRRMKPELRAILSPFYPELTDHELVLSTKSRPHVPGMGTRNCWFFDHKWPEETNSDRSKYNDQEAEMVVGFFAYLVANGVLAEKITVLTFYTGQRKVILSKLKKHGSLLGLSFKVFTVDSYQGEENDIVLLSLVRSPSPERVAAVGFLEDRCRAVVAISRAKCGLYIFGNIENTFKAGAGSCSLWGTIWKGFADQGRVHQQLGLPLVCKEHGNVKYIKGVEDWGDNAGGCDAQCSEIRPCGHPCTLKCHP</sequence>
<dbReference type="InterPro" id="IPR041677">
    <property type="entry name" value="DNA2/NAM7_AAA_11"/>
</dbReference>
<dbReference type="Proteomes" id="UP001175000">
    <property type="component" value="Unassembled WGS sequence"/>
</dbReference>
<feature type="domain" description="DNA2/NAM7 helicase helicase" evidence="2">
    <location>
        <begin position="263"/>
        <end position="642"/>
    </location>
</feature>
<dbReference type="GO" id="GO:0016787">
    <property type="term" value="F:hydrolase activity"/>
    <property type="evidence" value="ECO:0007669"/>
    <property type="project" value="UniProtKB-KW"/>
</dbReference>
<reference evidence="5" key="1">
    <citation type="submission" date="2023-06" db="EMBL/GenBank/DDBJ databases">
        <title>Genome-scale phylogeny and comparative genomics of the fungal order Sordariales.</title>
        <authorList>
            <consortium name="Lawrence Berkeley National Laboratory"/>
            <person name="Hensen N."/>
            <person name="Bonometti L."/>
            <person name="Westerberg I."/>
            <person name="Brannstrom I.O."/>
            <person name="Guillou S."/>
            <person name="Cros-Aarteil S."/>
            <person name="Calhoun S."/>
            <person name="Haridas S."/>
            <person name="Kuo A."/>
            <person name="Mondo S."/>
            <person name="Pangilinan J."/>
            <person name="Riley R."/>
            <person name="Labutti K."/>
            <person name="Andreopoulos B."/>
            <person name="Lipzen A."/>
            <person name="Chen C."/>
            <person name="Yanf M."/>
            <person name="Daum C."/>
            <person name="Ng V."/>
            <person name="Clum A."/>
            <person name="Steindorff A."/>
            <person name="Ohm R."/>
            <person name="Martin F."/>
            <person name="Silar P."/>
            <person name="Natvig D."/>
            <person name="Lalanne C."/>
            <person name="Gautier V."/>
            <person name="Ament-Velasquez S.L."/>
            <person name="Kruys A."/>
            <person name="Hutchinson M.I."/>
            <person name="Powell A.J."/>
            <person name="Barry K."/>
            <person name="Miller A.N."/>
            <person name="Grigoriev I.V."/>
            <person name="Debuchy R."/>
            <person name="Gladieux P."/>
            <person name="Thoren M.H."/>
            <person name="Johannesson H."/>
        </authorList>
    </citation>
    <scope>NUCLEOTIDE SEQUENCE</scope>
    <source>
        <strain evidence="5">CBS 606.72</strain>
    </source>
</reference>
<dbReference type="Pfam" id="PF13086">
    <property type="entry name" value="AAA_11"/>
    <property type="match status" value="1"/>
</dbReference>
<dbReference type="Pfam" id="PF13087">
    <property type="entry name" value="AAA_12"/>
    <property type="match status" value="1"/>
</dbReference>
<accession>A0AA40CD13</accession>
<keyword evidence="1" id="KW-0067">ATP-binding</keyword>
<name>A0AA40CD13_9PEZI</name>
<dbReference type="Gene3D" id="3.40.50.300">
    <property type="entry name" value="P-loop containing nucleotide triphosphate hydrolases"/>
    <property type="match status" value="3"/>
</dbReference>
<dbReference type="GO" id="GO:0004386">
    <property type="term" value="F:helicase activity"/>
    <property type="evidence" value="ECO:0007669"/>
    <property type="project" value="InterPro"/>
</dbReference>
<organism evidence="5 6">
    <name type="scientific">Immersiella caudata</name>
    <dbReference type="NCBI Taxonomy" id="314043"/>
    <lineage>
        <taxon>Eukaryota</taxon>
        <taxon>Fungi</taxon>
        <taxon>Dikarya</taxon>
        <taxon>Ascomycota</taxon>
        <taxon>Pezizomycotina</taxon>
        <taxon>Sordariomycetes</taxon>
        <taxon>Sordariomycetidae</taxon>
        <taxon>Sordariales</taxon>
        <taxon>Lasiosphaeriaceae</taxon>
        <taxon>Immersiella</taxon>
    </lineage>
</organism>
<dbReference type="GO" id="GO:0031048">
    <property type="term" value="P:regulatory ncRNA-mediated heterochromatin formation"/>
    <property type="evidence" value="ECO:0007669"/>
    <property type="project" value="TreeGrafter"/>
</dbReference>
<dbReference type="PANTHER" id="PTHR10887:SF341">
    <property type="entry name" value="NFX1-TYPE ZINC FINGER-CONTAINING PROTEIN 1"/>
    <property type="match status" value="1"/>
</dbReference>
<dbReference type="InterPro" id="IPR057373">
    <property type="entry name" value="ZNFX1"/>
</dbReference>
<feature type="domain" description="DNA2/NAM7 helicase-like C-terminal" evidence="3">
    <location>
        <begin position="656"/>
        <end position="847"/>
    </location>
</feature>
<keyword evidence="6" id="KW-1185">Reference proteome</keyword>
<dbReference type="Pfam" id="PF25396">
    <property type="entry name" value="ZNFX1"/>
    <property type="match status" value="1"/>
</dbReference>
<evidence type="ECO:0000259" key="2">
    <source>
        <dbReference type="Pfam" id="PF13086"/>
    </source>
</evidence>
<evidence type="ECO:0000259" key="3">
    <source>
        <dbReference type="Pfam" id="PF13087"/>
    </source>
</evidence>
<dbReference type="CDD" id="cd18808">
    <property type="entry name" value="SF1_C_Upf1"/>
    <property type="match status" value="1"/>
</dbReference>